<comment type="caution">
    <text evidence="5">The sequence shown here is derived from an EMBL/GenBank/DDBJ whole genome shotgun (WGS) entry which is preliminary data.</text>
</comment>
<dbReference type="Gene3D" id="3.20.20.140">
    <property type="entry name" value="Metal-dependent hydrolases"/>
    <property type="match status" value="1"/>
</dbReference>
<evidence type="ECO:0000259" key="4">
    <source>
        <dbReference type="Pfam" id="PF04909"/>
    </source>
</evidence>
<keyword evidence="6" id="KW-1185">Reference proteome</keyword>
<sequence length="379" mass="41754">MAAACKKDGPLVVDVHSHLYPTFYLDLLKTRTEAPYVKDNKLVNRASAAGAGKPILPILHDIRTKIAFMDAHGIDISILSIGNPWLDWLSGPTAGSVARDVNDQFNQLCAESQGRLFFFATLPLGGNMDVIIAEVARLKNLEYCRGIVIGCAGTGNGLDDSDLIPMYRSLADAGLPVFLHPNYGLPDSVWGPRAKDYGQILMVSMGFPLETTIAMTRLILSGVFKEVPELQFIVSHACGTLPFLAGRIENAIDHDRLWVSQGKTLPDRETVWDVLRKNVFMDGIVYDKIPLKMAVEAGGADRVMFGTDHPFFPPPTGPSGGDEMWPSMWSNEKAVSEGFGKDSEVYRKVMGENAIRAKDTFGDRWEELENVFIFHNVGH</sequence>
<dbReference type="PANTHER" id="PTHR21240">
    <property type="entry name" value="2-AMINO-3-CARBOXYLMUCONATE-6-SEMIALDEHYDE DECARBOXYLASE"/>
    <property type="match status" value="1"/>
</dbReference>
<proteinExistence type="inferred from homology"/>
<accession>A0ABR2XWK9</accession>
<dbReference type="InterPro" id="IPR006680">
    <property type="entry name" value="Amidohydro-rel"/>
</dbReference>
<feature type="domain" description="Amidohydrolase-related" evidence="4">
    <location>
        <begin position="14"/>
        <end position="356"/>
    </location>
</feature>
<evidence type="ECO:0000313" key="5">
    <source>
        <dbReference type="EMBL" id="KAK9778198.1"/>
    </source>
</evidence>
<comment type="similarity">
    <text evidence="3">Belongs to the metallo-dependent hydrolases superfamily.</text>
</comment>
<protein>
    <submittedName>
        <fullName evidence="5">Amidohydrolase-related domain-containing protein</fullName>
    </submittedName>
</protein>
<dbReference type="SUPFAM" id="SSF51556">
    <property type="entry name" value="Metallo-dependent hydrolases"/>
    <property type="match status" value="1"/>
</dbReference>
<dbReference type="InterPro" id="IPR032465">
    <property type="entry name" value="ACMSD"/>
</dbReference>
<dbReference type="InterPro" id="IPR032466">
    <property type="entry name" value="Metal_Hydrolase"/>
</dbReference>
<evidence type="ECO:0000256" key="2">
    <source>
        <dbReference type="ARBA" id="ARBA00023239"/>
    </source>
</evidence>
<dbReference type="PANTHER" id="PTHR21240:SF28">
    <property type="entry name" value="ISO-OROTATE DECARBOXYLASE (EUROFUNG)"/>
    <property type="match status" value="1"/>
</dbReference>
<dbReference type="EMBL" id="JARVKM010000017">
    <property type="protein sequence ID" value="KAK9778198.1"/>
    <property type="molecule type" value="Genomic_DNA"/>
</dbReference>
<evidence type="ECO:0000313" key="6">
    <source>
        <dbReference type="Proteomes" id="UP001465668"/>
    </source>
</evidence>
<dbReference type="Pfam" id="PF04909">
    <property type="entry name" value="Amidohydro_2"/>
    <property type="match status" value="1"/>
</dbReference>
<keyword evidence="2 3" id="KW-0456">Lyase</keyword>
<reference evidence="5 6" key="1">
    <citation type="submission" date="2024-02" db="EMBL/GenBank/DDBJ databases">
        <title>First draft genome assembly of two strains of Seiridium cardinale.</title>
        <authorList>
            <person name="Emiliani G."/>
            <person name="Scali E."/>
        </authorList>
    </citation>
    <scope>NUCLEOTIDE SEQUENCE [LARGE SCALE GENOMIC DNA]</scope>
    <source>
        <strain evidence="5 6">BM-138-000479</strain>
    </source>
</reference>
<evidence type="ECO:0000256" key="1">
    <source>
        <dbReference type="ARBA" id="ARBA00022793"/>
    </source>
</evidence>
<gene>
    <name evidence="5" type="ORF">SCAR479_05168</name>
</gene>
<keyword evidence="1 3" id="KW-0210">Decarboxylase</keyword>
<organism evidence="5 6">
    <name type="scientific">Seiridium cardinale</name>
    <dbReference type="NCBI Taxonomy" id="138064"/>
    <lineage>
        <taxon>Eukaryota</taxon>
        <taxon>Fungi</taxon>
        <taxon>Dikarya</taxon>
        <taxon>Ascomycota</taxon>
        <taxon>Pezizomycotina</taxon>
        <taxon>Sordariomycetes</taxon>
        <taxon>Xylariomycetidae</taxon>
        <taxon>Amphisphaeriales</taxon>
        <taxon>Sporocadaceae</taxon>
        <taxon>Seiridium</taxon>
    </lineage>
</organism>
<dbReference type="Proteomes" id="UP001465668">
    <property type="component" value="Unassembled WGS sequence"/>
</dbReference>
<evidence type="ECO:0000256" key="3">
    <source>
        <dbReference type="RuleBase" id="RU366045"/>
    </source>
</evidence>
<name>A0ABR2XWK9_9PEZI</name>